<name>A0AAV2GSB9_9ROSI</name>
<protein>
    <submittedName>
        <fullName evidence="3">Uncharacterized protein</fullName>
    </submittedName>
</protein>
<evidence type="ECO:0000313" key="4">
    <source>
        <dbReference type="Proteomes" id="UP001497516"/>
    </source>
</evidence>
<sequence length="369" mass="41388">MGASYELKSPKQFVASSDKSKIDVYELTRDTSTTNASNVRISDWKKVATVLAAASAGCRPPPSDDDAINKKGPAPPPQPHDALKVFSREIKGQALRNLADDLVQSRLLINREGFCFIDATTLVDPKFGVQYFRAQDLFAWSQYGVDDDEDKTTTWNPCDMHAAGAVVLDYGEMVREKEERVYQLRYKEYRDEEKKLEQAHKELEEYQNLNYWGAPPPSRLVLAAEALIPALQRRRRVCTLPLRVGSPSATSRFWSSGPPLDGKSGVNNLVVVDQEVDQQASGTMDGETRDGRFDAGNWWYVRTTHPDGGTTLVAYYEGSFAHAEVYNGYTGRRELVPLPYAIDSNFRSDTRFYLACLSSLLLRIVVILV</sequence>
<keyword evidence="1" id="KW-0175">Coiled coil</keyword>
<keyword evidence="4" id="KW-1185">Reference proteome</keyword>
<dbReference type="AlphaFoldDB" id="A0AAV2GSB9"/>
<evidence type="ECO:0000313" key="3">
    <source>
        <dbReference type="EMBL" id="CAL1413673.1"/>
    </source>
</evidence>
<evidence type="ECO:0000256" key="1">
    <source>
        <dbReference type="SAM" id="Coils"/>
    </source>
</evidence>
<feature type="region of interest" description="Disordered" evidence="2">
    <location>
        <begin position="55"/>
        <end position="79"/>
    </location>
</feature>
<dbReference type="EMBL" id="OZ034822">
    <property type="protein sequence ID" value="CAL1413673.1"/>
    <property type="molecule type" value="Genomic_DNA"/>
</dbReference>
<reference evidence="3 4" key="1">
    <citation type="submission" date="2024-04" db="EMBL/GenBank/DDBJ databases">
        <authorList>
            <person name="Fracassetti M."/>
        </authorList>
    </citation>
    <scope>NUCLEOTIDE SEQUENCE [LARGE SCALE GENOMIC DNA]</scope>
</reference>
<gene>
    <name evidence="3" type="ORF">LTRI10_LOCUS52886</name>
</gene>
<proteinExistence type="predicted"/>
<evidence type="ECO:0000256" key="2">
    <source>
        <dbReference type="SAM" id="MobiDB-lite"/>
    </source>
</evidence>
<feature type="coiled-coil region" evidence="1">
    <location>
        <begin position="179"/>
        <end position="209"/>
    </location>
</feature>
<dbReference type="Proteomes" id="UP001497516">
    <property type="component" value="Chromosome 9"/>
</dbReference>
<accession>A0AAV2GSB9</accession>
<organism evidence="3 4">
    <name type="scientific">Linum trigynum</name>
    <dbReference type="NCBI Taxonomy" id="586398"/>
    <lineage>
        <taxon>Eukaryota</taxon>
        <taxon>Viridiplantae</taxon>
        <taxon>Streptophyta</taxon>
        <taxon>Embryophyta</taxon>
        <taxon>Tracheophyta</taxon>
        <taxon>Spermatophyta</taxon>
        <taxon>Magnoliopsida</taxon>
        <taxon>eudicotyledons</taxon>
        <taxon>Gunneridae</taxon>
        <taxon>Pentapetalae</taxon>
        <taxon>rosids</taxon>
        <taxon>fabids</taxon>
        <taxon>Malpighiales</taxon>
        <taxon>Linaceae</taxon>
        <taxon>Linum</taxon>
    </lineage>
</organism>